<sequence>MTLHEKVSAAHAVTLQIDHELCSGFADCVEAAPDAFELNEDNLAVLVDLEEPPLEALVGAAESCPVSAILIFGEDGTQLAPEA</sequence>
<dbReference type="InterPro" id="IPR017896">
    <property type="entry name" value="4Fe4S_Fe-S-bd"/>
</dbReference>
<keyword evidence="4" id="KW-0813">Transport</keyword>
<dbReference type="GO" id="GO:0051536">
    <property type="term" value="F:iron-sulfur cluster binding"/>
    <property type="evidence" value="ECO:0007669"/>
    <property type="project" value="UniProtKB-KW"/>
</dbReference>
<keyword evidence="4" id="KW-0249">Electron transport</keyword>
<dbReference type="GO" id="GO:0005506">
    <property type="term" value="F:iron ion binding"/>
    <property type="evidence" value="ECO:0007669"/>
    <property type="project" value="UniProtKB-UniRule"/>
</dbReference>
<dbReference type="Proteomes" id="UP000702544">
    <property type="component" value="Unassembled WGS sequence"/>
</dbReference>
<comment type="function">
    <text evidence="4">Ferredoxins are iron-sulfur proteins that transfer electrons in a wide variety of metabolic reactions.</text>
</comment>
<comment type="caution">
    <text evidence="6">The sequence shown here is derived from an EMBL/GenBank/DDBJ whole genome shotgun (WGS) entry which is preliminary data.</text>
</comment>
<evidence type="ECO:0000256" key="2">
    <source>
        <dbReference type="ARBA" id="ARBA00023004"/>
    </source>
</evidence>
<evidence type="ECO:0000256" key="4">
    <source>
        <dbReference type="RuleBase" id="RU368020"/>
    </source>
</evidence>
<reference evidence="6 7" key="1">
    <citation type="submission" date="2020-01" db="EMBL/GenBank/DDBJ databases">
        <title>Genomes assembled from Gulf of Kutch pelagic sediment metagenomes.</title>
        <authorList>
            <person name="Chandrashekar M."/>
            <person name="Mahajan M.S."/>
            <person name="Dave K.J."/>
            <person name="Vatsa P."/>
            <person name="Nathani N.M."/>
        </authorList>
    </citation>
    <scope>NUCLEOTIDE SEQUENCE [LARGE SCALE GENOMIC DNA]</scope>
    <source>
        <strain evidence="6">KS3-K002</strain>
    </source>
</reference>
<dbReference type="EMBL" id="JAACAK010000120">
    <property type="protein sequence ID" value="NIR76266.1"/>
    <property type="molecule type" value="Genomic_DNA"/>
</dbReference>
<dbReference type="SUPFAM" id="SSF54862">
    <property type="entry name" value="4Fe-4S ferredoxins"/>
    <property type="match status" value="1"/>
</dbReference>
<name>A0AAE4ZC11_9BACT</name>
<dbReference type="PRINTS" id="PR00352">
    <property type="entry name" value="3FE4SFRDOXIN"/>
</dbReference>
<evidence type="ECO:0000256" key="1">
    <source>
        <dbReference type="ARBA" id="ARBA00022723"/>
    </source>
</evidence>
<accession>A0AAE4ZC11</accession>
<evidence type="ECO:0000259" key="5">
    <source>
        <dbReference type="PROSITE" id="PS51379"/>
    </source>
</evidence>
<proteinExistence type="predicted"/>
<keyword evidence="1 4" id="KW-0479">Metal-binding</keyword>
<dbReference type="AlphaFoldDB" id="A0AAE4ZC11"/>
<evidence type="ECO:0000313" key="7">
    <source>
        <dbReference type="Proteomes" id="UP000702544"/>
    </source>
</evidence>
<dbReference type="PROSITE" id="PS51379">
    <property type="entry name" value="4FE4S_FER_2"/>
    <property type="match status" value="1"/>
</dbReference>
<gene>
    <name evidence="6" type="ORF">GWO12_14325</name>
</gene>
<dbReference type="Pfam" id="PF13459">
    <property type="entry name" value="Fer4_15"/>
    <property type="match status" value="1"/>
</dbReference>
<dbReference type="GO" id="GO:0009055">
    <property type="term" value="F:electron transfer activity"/>
    <property type="evidence" value="ECO:0007669"/>
    <property type="project" value="UniProtKB-UniRule"/>
</dbReference>
<keyword evidence="3 4" id="KW-0411">Iron-sulfur</keyword>
<keyword evidence="2 4" id="KW-0408">Iron</keyword>
<dbReference type="InterPro" id="IPR001080">
    <property type="entry name" value="3Fe4S_ferredoxin"/>
</dbReference>
<protein>
    <recommendedName>
        <fullName evidence="4">Ferredoxin</fullName>
    </recommendedName>
</protein>
<organism evidence="6 7">
    <name type="scientific">Candidatus Kutchimonas denitrificans</name>
    <dbReference type="NCBI Taxonomy" id="3056748"/>
    <lineage>
        <taxon>Bacteria</taxon>
        <taxon>Pseudomonadati</taxon>
        <taxon>Gemmatimonadota</taxon>
        <taxon>Gemmatimonadia</taxon>
        <taxon>Candidatus Palauibacterales</taxon>
        <taxon>Candidatus Palauibacteraceae</taxon>
        <taxon>Candidatus Kutchimonas</taxon>
    </lineage>
</organism>
<evidence type="ECO:0000256" key="3">
    <source>
        <dbReference type="ARBA" id="ARBA00023014"/>
    </source>
</evidence>
<feature type="domain" description="4Fe-4S ferredoxin-type" evidence="5">
    <location>
        <begin position="13"/>
        <end position="41"/>
    </location>
</feature>
<dbReference type="Gene3D" id="3.30.70.20">
    <property type="match status" value="1"/>
</dbReference>
<evidence type="ECO:0000313" key="6">
    <source>
        <dbReference type="EMBL" id="NIR76266.1"/>
    </source>
</evidence>